<dbReference type="EMBL" id="SMMG02000002">
    <property type="protein sequence ID" value="KAA3482795.1"/>
    <property type="molecule type" value="Genomic_DNA"/>
</dbReference>
<dbReference type="GO" id="GO:0004519">
    <property type="term" value="F:endonuclease activity"/>
    <property type="evidence" value="ECO:0007669"/>
    <property type="project" value="UniProtKB-KW"/>
</dbReference>
<gene>
    <name evidence="2" type="ORF">EPI10_005014</name>
</gene>
<proteinExistence type="predicted"/>
<name>A0A5B6WP69_9ROSI</name>
<dbReference type="PANTHER" id="PTHR35218:SF9">
    <property type="entry name" value="ENDONUCLEASE_EXONUCLEASE_PHOSPHATASE DOMAIN-CONTAINING PROTEIN"/>
    <property type="match status" value="1"/>
</dbReference>
<keyword evidence="2" id="KW-0540">Nuclease</keyword>
<sequence length="142" mass="16398">MRFRDLIKKHKPLIFVVLETRVSSSRAKLVYSRISLRGRHIVEVEGFSGGIWIFWDSDIIQVSILKSHAQFIHARVKQGDESPNRQKRVELWDQLKEITEGVNWPWLLAGDFNSIVSMNEKSRGAPFDHNSAAPFRDAINDL</sequence>
<keyword evidence="2" id="KW-0255">Endonuclease</keyword>
<evidence type="ECO:0000259" key="1">
    <source>
        <dbReference type="Pfam" id="PF03372"/>
    </source>
</evidence>
<dbReference type="PANTHER" id="PTHR35218">
    <property type="entry name" value="RNASE H DOMAIN-CONTAINING PROTEIN"/>
    <property type="match status" value="1"/>
</dbReference>
<keyword evidence="2" id="KW-0269">Exonuclease</keyword>
<evidence type="ECO:0000313" key="3">
    <source>
        <dbReference type="Proteomes" id="UP000325315"/>
    </source>
</evidence>
<dbReference type="Proteomes" id="UP000325315">
    <property type="component" value="Unassembled WGS sequence"/>
</dbReference>
<dbReference type="SUPFAM" id="SSF56219">
    <property type="entry name" value="DNase I-like"/>
    <property type="match status" value="1"/>
</dbReference>
<accession>A0A5B6WP69</accession>
<evidence type="ECO:0000313" key="2">
    <source>
        <dbReference type="EMBL" id="KAA3482795.1"/>
    </source>
</evidence>
<protein>
    <submittedName>
        <fullName evidence="2">Endonuclease/exonuclease/phosphatase</fullName>
    </submittedName>
</protein>
<dbReference type="AlphaFoldDB" id="A0A5B6WP69"/>
<comment type="caution">
    <text evidence="2">The sequence shown here is derived from an EMBL/GenBank/DDBJ whole genome shotgun (WGS) entry which is preliminary data.</text>
</comment>
<dbReference type="InterPro" id="IPR036691">
    <property type="entry name" value="Endo/exonu/phosph_ase_sf"/>
</dbReference>
<dbReference type="Pfam" id="PF03372">
    <property type="entry name" value="Exo_endo_phos"/>
    <property type="match status" value="1"/>
</dbReference>
<reference evidence="3" key="1">
    <citation type="journal article" date="2019" name="Plant Biotechnol. J.">
        <title>Genome sequencing of the Australian wild diploid species Gossypium australe highlights disease resistance and delayed gland morphogenesis.</title>
        <authorList>
            <person name="Cai Y."/>
            <person name="Cai X."/>
            <person name="Wang Q."/>
            <person name="Wang P."/>
            <person name="Zhang Y."/>
            <person name="Cai C."/>
            <person name="Xu Y."/>
            <person name="Wang K."/>
            <person name="Zhou Z."/>
            <person name="Wang C."/>
            <person name="Geng S."/>
            <person name="Li B."/>
            <person name="Dong Q."/>
            <person name="Hou Y."/>
            <person name="Wang H."/>
            <person name="Ai P."/>
            <person name="Liu Z."/>
            <person name="Yi F."/>
            <person name="Sun M."/>
            <person name="An G."/>
            <person name="Cheng J."/>
            <person name="Zhang Y."/>
            <person name="Shi Q."/>
            <person name="Xie Y."/>
            <person name="Shi X."/>
            <person name="Chang Y."/>
            <person name="Huang F."/>
            <person name="Chen Y."/>
            <person name="Hong S."/>
            <person name="Mi L."/>
            <person name="Sun Q."/>
            <person name="Zhang L."/>
            <person name="Zhou B."/>
            <person name="Peng R."/>
            <person name="Zhang X."/>
            <person name="Liu F."/>
        </authorList>
    </citation>
    <scope>NUCLEOTIDE SEQUENCE [LARGE SCALE GENOMIC DNA]</scope>
    <source>
        <strain evidence="3">cv. PA1801</strain>
    </source>
</reference>
<dbReference type="GO" id="GO:0004527">
    <property type="term" value="F:exonuclease activity"/>
    <property type="evidence" value="ECO:0007669"/>
    <property type="project" value="UniProtKB-KW"/>
</dbReference>
<organism evidence="2 3">
    <name type="scientific">Gossypium australe</name>
    <dbReference type="NCBI Taxonomy" id="47621"/>
    <lineage>
        <taxon>Eukaryota</taxon>
        <taxon>Viridiplantae</taxon>
        <taxon>Streptophyta</taxon>
        <taxon>Embryophyta</taxon>
        <taxon>Tracheophyta</taxon>
        <taxon>Spermatophyta</taxon>
        <taxon>Magnoliopsida</taxon>
        <taxon>eudicotyledons</taxon>
        <taxon>Gunneridae</taxon>
        <taxon>Pentapetalae</taxon>
        <taxon>rosids</taxon>
        <taxon>malvids</taxon>
        <taxon>Malvales</taxon>
        <taxon>Malvaceae</taxon>
        <taxon>Malvoideae</taxon>
        <taxon>Gossypium</taxon>
    </lineage>
</organism>
<dbReference type="Gene3D" id="3.60.10.10">
    <property type="entry name" value="Endonuclease/exonuclease/phosphatase"/>
    <property type="match status" value="1"/>
</dbReference>
<dbReference type="InterPro" id="IPR005135">
    <property type="entry name" value="Endo/exonuclease/phosphatase"/>
</dbReference>
<feature type="domain" description="Endonuclease/exonuclease/phosphatase" evidence="1">
    <location>
        <begin position="3"/>
        <end position="126"/>
    </location>
</feature>
<keyword evidence="3" id="KW-1185">Reference proteome</keyword>
<dbReference type="OrthoDB" id="1001431at2759"/>
<keyword evidence="2" id="KW-0378">Hydrolase</keyword>